<dbReference type="EMBL" id="JABANM010013646">
    <property type="protein sequence ID" value="KAF4733992.1"/>
    <property type="molecule type" value="Genomic_DNA"/>
</dbReference>
<proteinExistence type="predicted"/>
<feature type="non-terminal residue" evidence="1">
    <location>
        <position position="279"/>
    </location>
</feature>
<protein>
    <submittedName>
        <fullName evidence="1">Uncharacterized protein</fullName>
    </submittedName>
</protein>
<sequence length="279" mass="30546">EFGCVPAKFPNSLGPLRCILDQACEGSPDGNGQPLDAICEGVTPTGRLVRVQMQDGSRWSARPCLVKPADGACGRSLIESGDNVPTLVSLSDEQATDARRTEDAVVRPKVEGLKDYCISTVSGEPDRGYRDTVEVEEGIEARLRRLAPEERDQLGKPQRVEGLPLGVLSEGGHCGMEIEVHGNPRVRSLKHHGPMEPHPKIWCHDRSCWICCRDGGIVYFLERYDPDSPPLSGYYETGVCDSEVDGLKDIRASENADHTPYGDLDLELKDGYEGNAEET</sequence>
<comment type="caution">
    <text evidence="1">The sequence shown here is derived from an EMBL/GenBank/DDBJ whole genome shotgun (WGS) entry which is preliminary data.</text>
</comment>
<accession>A0A7J6SN51</accession>
<dbReference type="AlphaFoldDB" id="A0A7J6SN51"/>
<dbReference type="Proteomes" id="UP000574390">
    <property type="component" value="Unassembled WGS sequence"/>
</dbReference>
<organism evidence="1 2">
    <name type="scientific">Perkinsus olseni</name>
    <name type="common">Perkinsus atlanticus</name>
    <dbReference type="NCBI Taxonomy" id="32597"/>
    <lineage>
        <taxon>Eukaryota</taxon>
        <taxon>Sar</taxon>
        <taxon>Alveolata</taxon>
        <taxon>Perkinsozoa</taxon>
        <taxon>Perkinsea</taxon>
        <taxon>Perkinsida</taxon>
        <taxon>Perkinsidae</taxon>
        <taxon>Perkinsus</taxon>
    </lineage>
</organism>
<evidence type="ECO:0000313" key="1">
    <source>
        <dbReference type="EMBL" id="KAF4733992.1"/>
    </source>
</evidence>
<feature type="non-terminal residue" evidence="1">
    <location>
        <position position="1"/>
    </location>
</feature>
<gene>
    <name evidence="1" type="ORF">FOZ62_011145</name>
</gene>
<reference evidence="1 2" key="1">
    <citation type="submission" date="2020-04" db="EMBL/GenBank/DDBJ databases">
        <title>Perkinsus olseni comparative genomics.</title>
        <authorList>
            <person name="Bogema D.R."/>
        </authorList>
    </citation>
    <scope>NUCLEOTIDE SEQUENCE [LARGE SCALE GENOMIC DNA]</scope>
    <source>
        <strain evidence="1">ATCC PRA-205</strain>
    </source>
</reference>
<evidence type="ECO:0000313" key="2">
    <source>
        <dbReference type="Proteomes" id="UP000574390"/>
    </source>
</evidence>
<name>A0A7J6SN51_PEROL</name>